<sequence>MIHNNYILKNDKLFFFFYQPTCGLVLLPEFLKVNHYHRYYFMSFSRSDVLETRIEDEDDVGEAVACGG</sequence>
<gene>
    <name evidence="1" type="ORF">QVD17_14624</name>
</gene>
<comment type="caution">
    <text evidence="1">The sequence shown here is derived from an EMBL/GenBank/DDBJ whole genome shotgun (WGS) entry which is preliminary data.</text>
</comment>
<proteinExistence type="predicted"/>
<keyword evidence="2" id="KW-1185">Reference proteome</keyword>
<dbReference type="AlphaFoldDB" id="A0AAD8NYU0"/>
<organism evidence="1 2">
    <name type="scientific">Tagetes erecta</name>
    <name type="common">African marigold</name>
    <dbReference type="NCBI Taxonomy" id="13708"/>
    <lineage>
        <taxon>Eukaryota</taxon>
        <taxon>Viridiplantae</taxon>
        <taxon>Streptophyta</taxon>
        <taxon>Embryophyta</taxon>
        <taxon>Tracheophyta</taxon>
        <taxon>Spermatophyta</taxon>
        <taxon>Magnoliopsida</taxon>
        <taxon>eudicotyledons</taxon>
        <taxon>Gunneridae</taxon>
        <taxon>Pentapetalae</taxon>
        <taxon>asterids</taxon>
        <taxon>campanulids</taxon>
        <taxon>Asterales</taxon>
        <taxon>Asteraceae</taxon>
        <taxon>Asteroideae</taxon>
        <taxon>Heliantheae alliance</taxon>
        <taxon>Tageteae</taxon>
        <taxon>Tagetes</taxon>
    </lineage>
</organism>
<dbReference type="EMBL" id="JAUHHV010000004">
    <property type="protein sequence ID" value="KAK1425957.1"/>
    <property type="molecule type" value="Genomic_DNA"/>
</dbReference>
<evidence type="ECO:0000313" key="1">
    <source>
        <dbReference type="EMBL" id="KAK1425957.1"/>
    </source>
</evidence>
<evidence type="ECO:0000313" key="2">
    <source>
        <dbReference type="Proteomes" id="UP001229421"/>
    </source>
</evidence>
<protein>
    <submittedName>
        <fullName evidence="1">Uncharacterized protein</fullName>
    </submittedName>
</protein>
<name>A0AAD8NYU0_TARER</name>
<accession>A0AAD8NYU0</accession>
<reference evidence="1" key="1">
    <citation type="journal article" date="2023" name="bioRxiv">
        <title>Improved chromosome-level genome assembly for marigold (Tagetes erecta).</title>
        <authorList>
            <person name="Jiang F."/>
            <person name="Yuan L."/>
            <person name="Wang S."/>
            <person name="Wang H."/>
            <person name="Xu D."/>
            <person name="Wang A."/>
            <person name="Fan W."/>
        </authorList>
    </citation>
    <scope>NUCLEOTIDE SEQUENCE</scope>
    <source>
        <strain evidence="1">WSJ</strain>
        <tissue evidence="1">Leaf</tissue>
    </source>
</reference>
<dbReference type="Proteomes" id="UP001229421">
    <property type="component" value="Unassembled WGS sequence"/>
</dbReference>